<reference evidence="1" key="1">
    <citation type="submission" date="2014-11" db="EMBL/GenBank/DDBJ databases">
        <authorList>
            <person name="Amaro Gonzalez C."/>
        </authorList>
    </citation>
    <scope>NUCLEOTIDE SEQUENCE</scope>
</reference>
<dbReference type="EMBL" id="GBXM01016478">
    <property type="protein sequence ID" value="JAH92099.1"/>
    <property type="molecule type" value="Transcribed_RNA"/>
</dbReference>
<evidence type="ECO:0000313" key="1">
    <source>
        <dbReference type="EMBL" id="JAH92099.1"/>
    </source>
</evidence>
<reference evidence="1" key="2">
    <citation type="journal article" date="2015" name="Fish Shellfish Immunol.">
        <title>Early steps in the European eel (Anguilla anguilla)-Vibrio vulnificus interaction in the gills: Role of the RtxA13 toxin.</title>
        <authorList>
            <person name="Callol A."/>
            <person name="Pajuelo D."/>
            <person name="Ebbesson L."/>
            <person name="Teles M."/>
            <person name="MacKenzie S."/>
            <person name="Amaro C."/>
        </authorList>
    </citation>
    <scope>NUCLEOTIDE SEQUENCE</scope>
</reference>
<protein>
    <submittedName>
        <fullName evidence="1">Uncharacterized protein</fullName>
    </submittedName>
</protein>
<proteinExistence type="predicted"/>
<dbReference type="AlphaFoldDB" id="A0A0E9WNV1"/>
<organism evidence="1">
    <name type="scientific">Anguilla anguilla</name>
    <name type="common">European freshwater eel</name>
    <name type="synonym">Muraena anguilla</name>
    <dbReference type="NCBI Taxonomy" id="7936"/>
    <lineage>
        <taxon>Eukaryota</taxon>
        <taxon>Metazoa</taxon>
        <taxon>Chordata</taxon>
        <taxon>Craniata</taxon>
        <taxon>Vertebrata</taxon>
        <taxon>Euteleostomi</taxon>
        <taxon>Actinopterygii</taxon>
        <taxon>Neopterygii</taxon>
        <taxon>Teleostei</taxon>
        <taxon>Anguilliformes</taxon>
        <taxon>Anguillidae</taxon>
        <taxon>Anguilla</taxon>
    </lineage>
</organism>
<accession>A0A0E9WNV1</accession>
<name>A0A0E9WNV1_ANGAN</name>
<sequence>MCYLVLSEVCNDGAYSRYWTASTSVHQHAHRQEQHTGLLKMHHVIIERLDQYKIICKFQLQILQFPYRFMDCYTLKHFQFSCTDYNILCFNIMNMIGPHADSLWAAG</sequence>